<evidence type="ECO:0000256" key="9">
    <source>
        <dbReference type="HAMAP-Rule" id="MF_03178"/>
    </source>
</evidence>
<dbReference type="SUPFAM" id="SSF52218">
    <property type="entry name" value="Flavoproteins"/>
    <property type="match status" value="1"/>
</dbReference>
<evidence type="ECO:0000259" key="12">
    <source>
        <dbReference type="PROSITE" id="PS51384"/>
    </source>
</evidence>
<proteinExistence type="inferred from homology"/>
<comment type="catalytic activity">
    <reaction evidence="9">
        <text>2 oxidized [2Fe-2S]-[protein] + NADPH = 2 reduced [2Fe-2S]-[protein] + NADP(+) + H(+)</text>
        <dbReference type="Rhea" id="RHEA:67716"/>
        <dbReference type="Rhea" id="RHEA-COMP:17327"/>
        <dbReference type="Rhea" id="RHEA-COMP:17328"/>
        <dbReference type="ChEBI" id="CHEBI:15378"/>
        <dbReference type="ChEBI" id="CHEBI:33737"/>
        <dbReference type="ChEBI" id="CHEBI:33738"/>
        <dbReference type="ChEBI" id="CHEBI:57783"/>
        <dbReference type="ChEBI" id="CHEBI:58349"/>
    </reaction>
</comment>
<dbReference type="AlphaFoldDB" id="A0AAV9QL07"/>
<sequence length="653" mass="73185">MHDNGLDHTRSVIVLYGTETGTSQDFAEEIGRCLERLRFNTDVVGFESVNYNDLHGYTLAVFVIATTGQGDFPENARKFWTSLLRKRLSSTTLSGIEYALVGLGDSSYPKFNFAARKLEKRLGQLGATSIIESCEADEQDDEGTDGAVLAWLEQFRQAVVTRFPLGDGQQPIPNDVLLPSKWRLERKPTSAEDAGARGSSNGAELHSPATESFSSETFEATLMANDRVTPVDHFQDVRFMALKTPHTIKYSPGDAIAILPQNMPTDVRFLIERMNWQDVADIPIRLISTRRPSTSNSAHLATSPIFGRKDLTLRNLLTEYLDINAIPRRSFFGAIANYTTDDMHKERLLEFTDPQYLDEYYDYATRPRRSILEILQEFDSVHLPWAEVTNIFPPMRARQFSIASGGRLKHLDDGSTVFELLVAIVKYRTVIKRIREGVCTRYLAQLPVGTKLQVSLKTEGRFAKASDVAGMSHLLIGAGTGIAPLRALVHEKVAQYPVAGKTALIFGCRSAKADYFFGDEWAALQPASGSDEVPLDVITAFSRDQKNKIYIQDRIRERSDLVWEYLRQRHATIIVCGSSGQMPKAVRQALVDALVQQAQKRHAEGNSTAPARPTDSDDSDEDEAEERVESQEDAEKYLARLEKEGRYKQETWS</sequence>
<feature type="binding site" evidence="9">
    <location>
        <position position="480"/>
    </location>
    <ligand>
        <name>NADP(+)</name>
        <dbReference type="ChEBI" id="CHEBI:58349"/>
    </ligand>
</feature>
<feature type="binding site" evidence="9">
    <location>
        <position position="138"/>
    </location>
    <ligand>
        <name>FMN</name>
        <dbReference type="ChEBI" id="CHEBI:58210"/>
    </ligand>
</feature>
<dbReference type="InterPro" id="IPR017938">
    <property type="entry name" value="Riboflavin_synthase-like_b-brl"/>
</dbReference>
<dbReference type="InterPro" id="IPR001094">
    <property type="entry name" value="Flavdoxin-like"/>
</dbReference>
<feature type="binding site" evidence="9">
    <location>
        <begin position="18"/>
        <end position="23"/>
    </location>
    <ligand>
        <name>FMN</name>
        <dbReference type="ChEBI" id="CHEBI:58210"/>
    </ligand>
</feature>
<dbReference type="SUPFAM" id="SSF52343">
    <property type="entry name" value="Ferredoxin reductase-like, C-terminal NADP-linked domain"/>
    <property type="match status" value="1"/>
</dbReference>
<name>A0AAV9QL07_9PEZI</name>
<dbReference type="PROSITE" id="PS51384">
    <property type="entry name" value="FAD_FR"/>
    <property type="match status" value="1"/>
</dbReference>
<comment type="cofactor">
    <cofactor evidence="2 9">
        <name>FAD</name>
        <dbReference type="ChEBI" id="CHEBI:57692"/>
    </cofactor>
</comment>
<evidence type="ECO:0000256" key="10">
    <source>
        <dbReference type="SAM" id="MobiDB-lite"/>
    </source>
</evidence>
<evidence type="ECO:0000256" key="4">
    <source>
        <dbReference type="ARBA" id="ARBA00022630"/>
    </source>
</evidence>
<dbReference type="Gene3D" id="1.20.990.10">
    <property type="entry name" value="NADPH-cytochrome p450 Reductase, Chain A, domain 3"/>
    <property type="match status" value="1"/>
</dbReference>
<comment type="similarity">
    <text evidence="9">Belongs to the NADPH-dependent diflavin oxidoreductase NDOR1 family.</text>
</comment>
<feature type="region of interest" description="Disordered" evidence="10">
    <location>
        <begin position="187"/>
        <end position="209"/>
    </location>
</feature>
<dbReference type="InterPro" id="IPR023173">
    <property type="entry name" value="NADPH_Cyt_P450_Rdtase_alpha"/>
</dbReference>
<dbReference type="InterPro" id="IPR039261">
    <property type="entry name" value="FNR_nucleotide-bd"/>
</dbReference>
<dbReference type="GO" id="GO:0005829">
    <property type="term" value="C:cytosol"/>
    <property type="evidence" value="ECO:0007669"/>
    <property type="project" value="TreeGrafter"/>
</dbReference>
<dbReference type="GO" id="GO:0005739">
    <property type="term" value="C:mitochondrion"/>
    <property type="evidence" value="ECO:0007669"/>
    <property type="project" value="UniProtKB-SubCell"/>
</dbReference>
<evidence type="ECO:0000259" key="11">
    <source>
        <dbReference type="PROSITE" id="PS50902"/>
    </source>
</evidence>
<feature type="binding site" evidence="9">
    <location>
        <begin position="437"/>
        <end position="440"/>
    </location>
    <ligand>
        <name>FAD</name>
        <dbReference type="ChEBI" id="CHEBI:57692"/>
    </ligand>
</feature>
<dbReference type="InterPro" id="IPR001433">
    <property type="entry name" value="OxRdtase_FAD/NAD-bd"/>
</dbReference>
<feature type="region of interest" description="Disordered" evidence="10">
    <location>
        <begin position="597"/>
        <end position="653"/>
    </location>
</feature>
<accession>A0AAV9QL07</accession>
<dbReference type="InterPro" id="IPR028879">
    <property type="entry name" value="NDOR1"/>
</dbReference>
<dbReference type="GO" id="GO:0050660">
    <property type="term" value="F:flavin adenine dinucleotide binding"/>
    <property type="evidence" value="ECO:0007669"/>
    <property type="project" value="UniProtKB-UniRule"/>
</dbReference>
<dbReference type="PANTHER" id="PTHR19384">
    <property type="entry name" value="NITRIC OXIDE SYNTHASE-RELATED"/>
    <property type="match status" value="1"/>
</dbReference>
<gene>
    <name evidence="9 13" type="primary">TAH18</name>
    <name evidence="13" type="ORF">LTR25_000851</name>
</gene>
<dbReference type="Proteomes" id="UP001345827">
    <property type="component" value="Unassembled WGS sequence"/>
</dbReference>
<evidence type="ECO:0000256" key="2">
    <source>
        <dbReference type="ARBA" id="ARBA00001974"/>
    </source>
</evidence>
<feature type="compositionally biased region" description="Acidic residues" evidence="10">
    <location>
        <begin position="616"/>
        <end position="626"/>
    </location>
</feature>
<dbReference type="SUPFAM" id="SSF63380">
    <property type="entry name" value="Riboflavin synthase domain-like"/>
    <property type="match status" value="1"/>
</dbReference>
<feature type="binding site" evidence="9">
    <location>
        <position position="652"/>
    </location>
    <ligand>
        <name>FAD</name>
        <dbReference type="ChEBI" id="CHEBI:57692"/>
    </ligand>
</feature>
<keyword evidence="3 9" id="KW-0963">Cytoplasm</keyword>
<dbReference type="PROSITE" id="PS50902">
    <property type="entry name" value="FLAVODOXIN_LIKE"/>
    <property type="match status" value="1"/>
</dbReference>
<evidence type="ECO:0000256" key="6">
    <source>
        <dbReference type="ARBA" id="ARBA00022827"/>
    </source>
</evidence>
<dbReference type="InterPro" id="IPR029039">
    <property type="entry name" value="Flavoprotein-like_sf"/>
</dbReference>
<dbReference type="GO" id="GO:0016226">
    <property type="term" value="P:iron-sulfur cluster assembly"/>
    <property type="evidence" value="ECO:0007669"/>
    <property type="project" value="UniProtKB-UniRule"/>
</dbReference>
<dbReference type="GO" id="GO:0016651">
    <property type="term" value="F:oxidoreductase activity, acting on NAD(P)H"/>
    <property type="evidence" value="ECO:0007669"/>
    <property type="project" value="UniProtKB-UniRule"/>
</dbReference>
<keyword evidence="8 9" id="KW-0560">Oxidoreductase</keyword>
<dbReference type="Pfam" id="PF00258">
    <property type="entry name" value="Flavodoxin_1"/>
    <property type="match status" value="1"/>
</dbReference>
<dbReference type="InterPro" id="IPR001709">
    <property type="entry name" value="Flavoprot_Pyr_Nucl_cyt_Rdtase"/>
</dbReference>
<reference evidence="13 14" key="1">
    <citation type="submission" date="2023-06" db="EMBL/GenBank/DDBJ databases">
        <title>Black Yeasts Isolated from many extreme environments.</title>
        <authorList>
            <person name="Coleine C."/>
            <person name="Stajich J.E."/>
            <person name="Selbmann L."/>
        </authorList>
    </citation>
    <scope>NUCLEOTIDE SEQUENCE [LARGE SCALE GENOMIC DNA]</scope>
    <source>
        <strain evidence="13 14">CCFEE 5887</strain>
    </source>
</reference>
<feature type="binding site" evidence="9">
    <location>
        <position position="368"/>
    </location>
    <ligand>
        <name>FAD</name>
        <dbReference type="ChEBI" id="CHEBI:57692"/>
    </ligand>
</feature>
<dbReference type="EMBL" id="JAXLQG010000001">
    <property type="protein sequence ID" value="KAK5545841.1"/>
    <property type="molecule type" value="Genomic_DNA"/>
</dbReference>
<keyword evidence="9" id="KW-0496">Mitochondrion</keyword>
<dbReference type="Pfam" id="PF00667">
    <property type="entry name" value="FAD_binding_1"/>
    <property type="match status" value="1"/>
</dbReference>
<comment type="cofactor">
    <cofactor evidence="1 9">
        <name>FMN</name>
        <dbReference type="ChEBI" id="CHEBI:58210"/>
    </cofactor>
</comment>
<feature type="binding site" evidence="9">
    <location>
        <begin position="398"/>
        <end position="401"/>
    </location>
    <ligand>
        <name>FAD</name>
        <dbReference type="ChEBI" id="CHEBI:57692"/>
    </ligand>
</feature>
<dbReference type="HAMAP" id="MF_03178">
    <property type="entry name" value="NDOR1"/>
    <property type="match status" value="1"/>
</dbReference>
<feature type="compositionally biased region" description="Basic and acidic residues" evidence="10">
    <location>
        <begin position="627"/>
        <end position="653"/>
    </location>
</feature>
<comment type="similarity">
    <text evidence="9">In the C-terminal section; belongs to the flavoprotein pyridine nucleotide cytochrome reductase family.</text>
</comment>
<evidence type="ECO:0000256" key="3">
    <source>
        <dbReference type="ARBA" id="ARBA00022490"/>
    </source>
</evidence>
<dbReference type="FunFam" id="1.20.990.10:FF:000013">
    <property type="entry name" value="NADPH-dependent diflavin oxidoreductase 1"/>
    <property type="match status" value="1"/>
</dbReference>
<feature type="binding site" evidence="9">
    <location>
        <begin position="65"/>
        <end position="68"/>
    </location>
    <ligand>
        <name>FMN</name>
        <dbReference type="ChEBI" id="CHEBI:58210"/>
    </ligand>
</feature>
<feature type="binding site" evidence="9">
    <location>
        <begin position="103"/>
        <end position="112"/>
    </location>
    <ligand>
        <name>FMN</name>
        <dbReference type="ChEBI" id="CHEBI:58210"/>
    </ligand>
</feature>
<keyword evidence="7 9" id="KW-0521">NADP</keyword>
<keyword evidence="5 9" id="KW-0288">FMN</keyword>
<evidence type="ECO:0000256" key="7">
    <source>
        <dbReference type="ARBA" id="ARBA00022857"/>
    </source>
</evidence>
<feature type="domain" description="FAD-binding FR-type" evidence="12">
    <location>
        <begin position="215"/>
        <end position="465"/>
    </location>
</feature>
<comment type="subunit">
    <text evidence="9">Interacts with DRE2; as part of the cytosolic iron-sulfur (Fe-S) protein assembly (CIA) machinery.</text>
</comment>
<comment type="subcellular location">
    <subcellularLocation>
        <location evidence="9">Cytoplasm</location>
    </subcellularLocation>
    <subcellularLocation>
        <location evidence="9">Mitochondrion</location>
    </subcellularLocation>
    <text evidence="9">Relocalizes to mitochondria after H(2)O(2) exposure.</text>
</comment>
<keyword evidence="14" id="KW-1185">Reference proteome</keyword>
<feature type="binding site" evidence="9">
    <location>
        <begin position="542"/>
        <end position="543"/>
    </location>
    <ligand>
        <name>NADP(+)</name>
        <dbReference type="ChEBI" id="CHEBI:58349"/>
    </ligand>
</feature>
<evidence type="ECO:0000256" key="1">
    <source>
        <dbReference type="ARBA" id="ARBA00001917"/>
    </source>
</evidence>
<dbReference type="Gene3D" id="3.40.50.360">
    <property type="match status" value="1"/>
</dbReference>
<comment type="function">
    <text evidence="9">NADPH-dependent reductase which is a central component of the cytosolic iron-sulfur (Fe-S) protein assembly (CIA) machinery. Transfers electrons from NADPH via its FAD and FMN prosthetic groups to the [2Fe-2S] cluster of DRE2, another key component of the CIA machinery. In turn, this reduced cluster provides electrons for assembly of cytosolic iron-sulfur cluster proteins. Positively controls H(2)O(2)-induced cell death.</text>
</comment>
<dbReference type="PRINTS" id="PR00369">
    <property type="entry name" value="FLAVODOXIN"/>
</dbReference>
<dbReference type="InterPro" id="IPR008254">
    <property type="entry name" value="Flavodoxin/NO_synth"/>
</dbReference>
<dbReference type="GO" id="GO:0010181">
    <property type="term" value="F:FMN binding"/>
    <property type="evidence" value="ECO:0007669"/>
    <property type="project" value="UniProtKB-UniRule"/>
</dbReference>
<dbReference type="Gene3D" id="2.40.30.10">
    <property type="entry name" value="Translation factors"/>
    <property type="match status" value="1"/>
</dbReference>
<dbReference type="GO" id="GO:0160246">
    <property type="term" value="F:NADPH-iron-sulfur [2Fe-2S] protein oxidoreductase activity"/>
    <property type="evidence" value="ECO:0007669"/>
    <property type="project" value="InterPro"/>
</dbReference>
<keyword evidence="4 9" id="KW-0285">Flavoprotein</keyword>
<evidence type="ECO:0000256" key="5">
    <source>
        <dbReference type="ARBA" id="ARBA00022643"/>
    </source>
</evidence>
<feature type="domain" description="Flavodoxin-like" evidence="11">
    <location>
        <begin position="12"/>
        <end position="156"/>
    </location>
</feature>
<evidence type="ECO:0000313" key="14">
    <source>
        <dbReference type="Proteomes" id="UP001345827"/>
    </source>
</evidence>
<dbReference type="PANTHER" id="PTHR19384:SF10">
    <property type="entry name" value="NADPH-DEPENDENT DIFLAVIN OXIDOREDUCTASE 1"/>
    <property type="match status" value="1"/>
</dbReference>
<organism evidence="13 14">
    <name type="scientific">Vermiconidia calcicola</name>
    <dbReference type="NCBI Taxonomy" id="1690605"/>
    <lineage>
        <taxon>Eukaryota</taxon>
        <taxon>Fungi</taxon>
        <taxon>Dikarya</taxon>
        <taxon>Ascomycota</taxon>
        <taxon>Pezizomycotina</taxon>
        <taxon>Dothideomycetes</taxon>
        <taxon>Dothideomycetidae</taxon>
        <taxon>Mycosphaerellales</taxon>
        <taxon>Extremaceae</taxon>
        <taxon>Vermiconidia</taxon>
    </lineage>
</organism>
<dbReference type="EC" id="1.18.1.-" evidence="9"/>
<dbReference type="GO" id="GO:0050661">
    <property type="term" value="F:NADP binding"/>
    <property type="evidence" value="ECO:0007669"/>
    <property type="project" value="UniProtKB-UniRule"/>
</dbReference>
<dbReference type="Pfam" id="PF00175">
    <property type="entry name" value="NAD_binding_1"/>
    <property type="match status" value="1"/>
</dbReference>
<comment type="similarity">
    <text evidence="9">In the N-terminal section; belongs to the flavodoxin family.</text>
</comment>
<dbReference type="Gene3D" id="3.40.50.80">
    <property type="entry name" value="Nucleotide-binding domain of ferredoxin-NADP reductase (FNR) module"/>
    <property type="match status" value="1"/>
</dbReference>
<keyword evidence="6 9" id="KW-0274">FAD</keyword>
<dbReference type="PRINTS" id="PR00371">
    <property type="entry name" value="FPNCR"/>
</dbReference>
<evidence type="ECO:0000256" key="8">
    <source>
        <dbReference type="ARBA" id="ARBA00023002"/>
    </source>
</evidence>
<comment type="caution">
    <text evidence="9">Lacks conserved residue(s) required for the propagation of feature annotation.</text>
</comment>
<protein>
    <recommendedName>
        <fullName evidence="9">NADPH-dependent diflavin oxidoreductase 1</fullName>
        <ecNumber evidence="9">1.18.1.-</ecNumber>
    </recommendedName>
    <alternativeName>
        <fullName evidence="9">NADPH-dependent FMN and FAD-containing oxidoreductase</fullName>
    </alternativeName>
</protein>
<dbReference type="InterPro" id="IPR017927">
    <property type="entry name" value="FAD-bd_FR_type"/>
</dbReference>
<comment type="caution">
    <text evidence="13">The sequence shown here is derived from an EMBL/GenBank/DDBJ whole genome shotgun (WGS) entry which is preliminary data.</text>
</comment>
<dbReference type="InterPro" id="IPR003097">
    <property type="entry name" value="CysJ-like_FAD-binding"/>
</dbReference>
<evidence type="ECO:0000313" key="13">
    <source>
        <dbReference type="EMBL" id="KAK5545841.1"/>
    </source>
</evidence>